<dbReference type="Proteomes" id="UP000290253">
    <property type="component" value="Unassembled WGS sequence"/>
</dbReference>
<keyword evidence="3" id="KW-1185">Reference proteome</keyword>
<feature type="transmembrane region" description="Helical" evidence="1">
    <location>
        <begin position="199"/>
        <end position="220"/>
    </location>
</feature>
<comment type="caution">
    <text evidence="2">The sequence shown here is derived from an EMBL/GenBank/DDBJ whole genome shotgun (WGS) entry which is preliminary data.</text>
</comment>
<keyword evidence="1" id="KW-0812">Transmembrane</keyword>
<organism evidence="2 3">
    <name type="scientific">Silvibacterium dinghuense</name>
    <dbReference type="NCBI Taxonomy" id="1560006"/>
    <lineage>
        <taxon>Bacteria</taxon>
        <taxon>Pseudomonadati</taxon>
        <taxon>Acidobacteriota</taxon>
        <taxon>Terriglobia</taxon>
        <taxon>Terriglobales</taxon>
        <taxon>Acidobacteriaceae</taxon>
        <taxon>Silvibacterium</taxon>
    </lineage>
</organism>
<feature type="transmembrane region" description="Helical" evidence="1">
    <location>
        <begin position="161"/>
        <end position="179"/>
    </location>
</feature>
<keyword evidence="1" id="KW-0472">Membrane</keyword>
<protein>
    <submittedName>
        <fullName evidence="2">Uncharacterized protein</fullName>
    </submittedName>
</protein>
<evidence type="ECO:0000256" key="1">
    <source>
        <dbReference type="SAM" id="Phobius"/>
    </source>
</evidence>
<gene>
    <name evidence="2" type="ORF">ESZ00_04020</name>
</gene>
<name>A0A4Q1SLL0_9BACT</name>
<accession>A0A4Q1SLL0</accession>
<feature type="transmembrane region" description="Helical" evidence="1">
    <location>
        <begin position="125"/>
        <end position="149"/>
    </location>
</feature>
<dbReference type="AlphaFoldDB" id="A0A4Q1SLL0"/>
<evidence type="ECO:0000313" key="2">
    <source>
        <dbReference type="EMBL" id="RXS98140.1"/>
    </source>
</evidence>
<dbReference type="EMBL" id="SDMK01000001">
    <property type="protein sequence ID" value="RXS98140.1"/>
    <property type="molecule type" value="Genomic_DNA"/>
</dbReference>
<feature type="transmembrane region" description="Helical" evidence="1">
    <location>
        <begin position="29"/>
        <end position="46"/>
    </location>
</feature>
<proteinExistence type="predicted"/>
<evidence type="ECO:0000313" key="3">
    <source>
        <dbReference type="Proteomes" id="UP000290253"/>
    </source>
</evidence>
<keyword evidence="1" id="KW-1133">Transmembrane helix</keyword>
<feature type="transmembrane region" description="Helical" evidence="1">
    <location>
        <begin position="227"/>
        <end position="248"/>
    </location>
</feature>
<feature type="transmembrane region" description="Helical" evidence="1">
    <location>
        <begin position="260"/>
        <end position="278"/>
    </location>
</feature>
<dbReference type="OrthoDB" id="116039at2"/>
<sequence>MIVAGLSAWIVGLLLVRPRLYKASGADRVLLLGPVFEAVALAMFAAEHFFAARDLMGIVPHWLPAPLFWTYFVGIALLAAAISFVAWRQVHLSAPLLALLFLLIVITIDLPNLPQHIPLHLRDRLFWTLTVRETAFACGALVLAGSVLPRESRAGIALVRTGRAIIAAICIFYAVQHFLFPQFVPGVPLEKLTPSWVPWPHVLACLIGASLLFCGVGLLIPRAVRIAAASTGAVLVLLTLFFYVPIFVTEMHTPLALEGMNYVGDTLLFAATVLLAGLGTENPASST</sequence>
<reference evidence="2 3" key="1">
    <citation type="journal article" date="2016" name="Int. J. Syst. Evol. Microbiol.">
        <title>Acidipila dinghuensis sp. nov., an acidobacterium isolated from forest soil.</title>
        <authorList>
            <person name="Jiang Y.W."/>
            <person name="Wang J."/>
            <person name="Chen M.H."/>
            <person name="Lv Y.Y."/>
            <person name="Qiu L.H."/>
        </authorList>
    </citation>
    <scope>NUCLEOTIDE SEQUENCE [LARGE SCALE GENOMIC DNA]</scope>
    <source>
        <strain evidence="2 3">DHOF10</strain>
    </source>
</reference>
<feature type="transmembrane region" description="Helical" evidence="1">
    <location>
        <begin position="66"/>
        <end position="87"/>
    </location>
</feature>
<feature type="transmembrane region" description="Helical" evidence="1">
    <location>
        <begin position="94"/>
        <end position="113"/>
    </location>
</feature>